<feature type="repeat" description="WD" evidence="3">
    <location>
        <begin position="660"/>
        <end position="701"/>
    </location>
</feature>
<keyword evidence="2" id="KW-0677">Repeat</keyword>
<name>A0A7W0DVE2_9ACTN</name>
<gene>
    <name evidence="4" type="ORF">H1D24_41305</name>
</gene>
<dbReference type="InterPro" id="IPR011047">
    <property type="entry name" value="Quinoprotein_ADH-like_sf"/>
</dbReference>
<evidence type="ECO:0000256" key="1">
    <source>
        <dbReference type="ARBA" id="ARBA00022574"/>
    </source>
</evidence>
<dbReference type="EMBL" id="JACEHE010000070">
    <property type="protein sequence ID" value="MBA2952016.1"/>
    <property type="molecule type" value="Genomic_DNA"/>
</dbReference>
<feature type="repeat" description="WD" evidence="3">
    <location>
        <begin position="457"/>
        <end position="491"/>
    </location>
</feature>
<organism evidence="4 5">
    <name type="scientific">Streptomyces himalayensis subsp. himalayensis</name>
    <dbReference type="NCBI Taxonomy" id="2756131"/>
    <lineage>
        <taxon>Bacteria</taxon>
        <taxon>Bacillati</taxon>
        <taxon>Actinomycetota</taxon>
        <taxon>Actinomycetes</taxon>
        <taxon>Kitasatosporales</taxon>
        <taxon>Streptomycetaceae</taxon>
        <taxon>Streptomyces</taxon>
        <taxon>Streptomyces himalayensis</taxon>
    </lineage>
</organism>
<evidence type="ECO:0000256" key="3">
    <source>
        <dbReference type="PROSITE-ProRule" id="PRU00221"/>
    </source>
</evidence>
<dbReference type="SUPFAM" id="SSF50960">
    <property type="entry name" value="TolB, C-terminal domain"/>
    <property type="match status" value="1"/>
</dbReference>
<dbReference type="PROSITE" id="PS50082">
    <property type="entry name" value="WD_REPEATS_2"/>
    <property type="match status" value="8"/>
</dbReference>
<dbReference type="InterPro" id="IPR036322">
    <property type="entry name" value="WD40_repeat_dom_sf"/>
</dbReference>
<feature type="repeat" description="WD" evidence="3">
    <location>
        <begin position="247"/>
        <end position="279"/>
    </location>
</feature>
<feature type="repeat" description="WD" evidence="3">
    <location>
        <begin position="280"/>
        <end position="322"/>
    </location>
</feature>
<accession>A0A7W0DVE2</accession>
<dbReference type="Pfam" id="PF00400">
    <property type="entry name" value="WD40"/>
    <property type="match status" value="8"/>
</dbReference>
<sequence length="741" mass="80796">MGVVVHRVRHLAWGIDMAVKSSRPGPDDAEVQAALRVAVSGSVADARRTETHALSEPYDVPGAPVRLLARHEVGGYFPVQFTPDGRLAMSGHWDGVLRLWDTATGELRRTLKGHRRQVQGVDLTPDGSYALSTSRDGTVRFWDLTTGRCARVMRAGADTTRHPIRLSADGHVGVWVGEDGRIQVWAPGTGTCRWLLGTPLWAVLDGSLYEVSADGRHVLTAEEGGARLWRLADGRSRALTAGSPAHSMCFSPDGRHAAVGGRDRVIRLWDVVDGRQLCTLTGHTGAPNHLALSNSGRLLLSGSIADNTVRVWELDSGRCLRTFTVPSGVRHVGFPDADDRFGFSVDQQLSPPMRRWRLPDAGYAAEPQVTKPREYAEVSRLGGMAEELLAEARQAMSNGQHRSALDRLTSARAIPGYERAPQVLAAWHELGRSARHVELPAAWSRPLDAGHLSYGAITAIGIAAGARLAVSGQGDGTIRIWDLDRGVCTHVLDDHRGRVGEVALSDDGRHVLCYGTNPLAITRRRLAGGERRQLTPDRDMTRTVMFTGDGRHALFGSGDGVIRQWDLDDDRCVATTGPGGPVNMISTSADGRLAAVGDTRGVVRLWDLSAGACLRTWTGPGHPILSACLSADGRLAMSTCMDDERIRLWDAGSERCLREFEGHEGWLSTVRFTPDARFAFSAGHDRTIRMWEVASGRCLHVLEGHQERIRHLELTADLRNLVSAGDDGIRLWQLDWELTAD</sequence>
<dbReference type="SUPFAM" id="SSF50998">
    <property type="entry name" value="Quinoprotein alcohol dehydrogenase-like"/>
    <property type="match status" value="1"/>
</dbReference>
<feature type="repeat" description="WD" evidence="3">
    <location>
        <begin position="534"/>
        <end position="575"/>
    </location>
</feature>
<keyword evidence="1 3" id="KW-0853">WD repeat</keyword>
<dbReference type="InterPro" id="IPR019775">
    <property type="entry name" value="WD40_repeat_CS"/>
</dbReference>
<dbReference type="InterPro" id="IPR020472">
    <property type="entry name" value="WD40_PAC1"/>
</dbReference>
<comment type="caution">
    <text evidence="4">The sequence shown here is derived from an EMBL/GenBank/DDBJ whole genome shotgun (WGS) entry which is preliminary data.</text>
</comment>
<dbReference type="CDD" id="cd00200">
    <property type="entry name" value="WD40"/>
    <property type="match status" value="2"/>
</dbReference>
<dbReference type="PRINTS" id="PR00320">
    <property type="entry name" value="GPROTEINBRPT"/>
</dbReference>
<evidence type="ECO:0000313" key="4">
    <source>
        <dbReference type="EMBL" id="MBA2952016.1"/>
    </source>
</evidence>
<dbReference type="SUPFAM" id="SSF50978">
    <property type="entry name" value="WD40 repeat-like"/>
    <property type="match status" value="1"/>
</dbReference>
<reference evidence="4 5" key="1">
    <citation type="submission" date="2020-07" db="EMBL/GenBank/DDBJ databases">
        <title>Streptomyces isolated from Indian soil.</title>
        <authorList>
            <person name="Mandal S."/>
            <person name="Maiti P.K."/>
        </authorList>
    </citation>
    <scope>NUCLEOTIDE SEQUENCE [LARGE SCALE GENOMIC DNA]</scope>
    <source>
        <strain evidence="4 5">PSKA28</strain>
    </source>
</reference>
<feature type="repeat" description="WD" evidence="3">
    <location>
        <begin position="111"/>
        <end position="152"/>
    </location>
</feature>
<protein>
    <submittedName>
        <fullName evidence="4">WD40 repeat domain-containing protein</fullName>
    </submittedName>
</protein>
<feature type="repeat" description="WD" evidence="3">
    <location>
        <begin position="79"/>
        <end position="110"/>
    </location>
</feature>
<feature type="repeat" description="WD" evidence="3">
    <location>
        <begin position="575"/>
        <end position="616"/>
    </location>
</feature>
<dbReference type="InterPro" id="IPR015943">
    <property type="entry name" value="WD40/YVTN_repeat-like_dom_sf"/>
</dbReference>
<dbReference type="Proteomes" id="UP000545761">
    <property type="component" value="Unassembled WGS sequence"/>
</dbReference>
<dbReference type="PROSITE" id="PS00678">
    <property type="entry name" value="WD_REPEATS_1"/>
    <property type="match status" value="5"/>
</dbReference>
<dbReference type="Gene3D" id="2.130.10.10">
    <property type="entry name" value="YVTN repeat-like/Quinoprotein amine dehydrogenase"/>
    <property type="match status" value="4"/>
</dbReference>
<dbReference type="PANTHER" id="PTHR22847:SF637">
    <property type="entry name" value="WD REPEAT DOMAIN 5B"/>
    <property type="match status" value="1"/>
</dbReference>
<proteinExistence type="predicted"/>
<dbReference type="PANTHER" id="PTHR22847">
    <property type="entry name" value="WD40 REPEAT PROTEIN"/>
    <property type="match status" value="1"/>
</dbReference>
<dbReference type="PROSITE" id="PS50294">
    <property type="entry name" value="WD_REPEATS_REGION"/>
    <property type="match status" value="2"/>
</dbReference>
<dbReference type="SMART" id="SM00320">
    <property type="entry name" value="WD40"/>
    <property type="match status" value="11"/>
</dbReference>
<dbReference type="InterPro" id="IPR001680">
    <property type="entry name" value="WD40_rpt"/>
</dbReference>
<evidence type="ECO:0000256" key="2">
    <source>
        <dbReference type="ARBA" id="ARBA00022737"/>
    </source>
</evidence>
<dbReference type="AlphaFoldDB" id="A0A7W0DVE2"/>
<evidence type="ECO:0000313" key="5">
    <source>
        <dbReference type="Proteomes" id="UP000545761"/>
    </source>
</evidence>